<sequence>EQIQIILRPSVITKCFLVSISNAKQNSNACLQGSPGFPGHNGFPGRNGRDGTKGEKGDAGTTGPRGEKGESDRNWKQCAWRKSDSRDIGLIQDCQFTKLKDNTALRVVYQGKVGVL</sequence>
<organism evidence="3 4">
    <name type="scientific">Porites evermanni</name>
    <dbReference type="NCBI Taxonomy" id="104178"/>
    <lineage>
        <taxon>Eukaryota</taxon>
        <taxon>Metazoa</taxon>
        <taxon>Cnidaria</taxon>
        <taxon>Anthozoa</taxon>
        <taxon>Hexacorallia</taxon>
        <taxon>Scleractinia</taxon>
        <taxon>Fungiina</taxon>
        <taxon>Poritidae</taxon>
        <taxon>Porites</taxon>
    </lineage>
</organism>
<dbReference type="Proteomes" id="UP001159427">
    <property type="component" value="Unassembled WGS sequence"/>
</dbReference>
<evidence type="ECO:0000313" key="4">
    <source>
        <dbReference type="Proteomes" id="UP001159427"/>
    </source>
</evidence>
<keyword evidence="4" id="KW-1185">Reference proteome</keyword>
<evidence type="ECO:0000256" key="1">
    <source>
        <dbReference type="SAM" id="MobiDB-lite"/>
    </source>
</evidence>
<comment type="caution">
    <text evidence="3">The sequence shown here is derived from an EMBL/GenBank/DDBJ whole genome shotgun (WGS) entry which is preliminary data.</text>
</comment>
<protein>
    <recommendedName>
        <fullName evidence="2">CTHRC1 C-terminal domain-containing protein</fullName>
    </recommendedName>
</protein>
<dbReference type="Pfam" id="PF01391">
    <property type="entry name" value="Collagen"/>
    <property type="match status" value="1"/>
</dbReference>
<dbReference type="EMBL" id="CALNXI010001879">
    <property type="protein sequence ID" value="CAH3178884.1"/>
    <property type="molecule type" value="Genomic_DNA"/>
</dbReference>
<feature type="region of interest" description="Disordered" evidence="1">
    <location>
        <begin position="29"/>
        <end position="78"/>
    </location>
</feature>
<feature type="compositionally biased region" description="Basic and acidic residues" evidence="1">
    <location>
        <begin position="65"/>
        <end position="78"/>
    </location>
</feature>
<accession>A0ABN8RLG9</accession>
<name>A0ABN8RLG9_9CNID</name>
<dbReference type="Pfam" id="PF25815">
    <property type="entry name" value="CTHRC1_C"/>
    <property type="match status" value="1"/>
</dbReference>
<gene>
    <name evidence="3" type="ORF">PEVE_00012004</name>
</gene>
<dbReference type="InterPro" id="IPR057873">
    <property type="entry name" value="CTHRC1_C"/>
</dbReference>
<feature type="compositionally biased region" description="Basic and acidic residues" evidence="1">
    <location>
        <begin position="47"/>
        <end position="58"/>
    </location>
</feature>
<feature type="non-terminal residue" evidence="3">
    <location>
        <position position="1"/>
    </location>
</feature>
<reference evidence="3 4" key="1">
    <citation type="submission" date="2022-05" db="EMBL/GenBank/DDBJ databases">
        <authorList>
            <consortium name="Genoscope - CEA"/>
            <person name="William W."/>
        </authorList>
    </citation>
    <scope>NUCLEOTIDE SEQUENCE [LARGE SCALE GENOMIC DNA]</scope>
</reference>
<dbReference type="InterPro" id="IPR008160">
    <property type="entry name" value="Collagen"/>
</dbReference>
<feature type="domain" description="CTHRC1 C-terminal" evidence="2">
    <location>
        <begin position="73"/>
        <end position="114"/>
    </location>
</feature>
<evidence type="ECO:0000259" key="2">
    <source>
        <dbReference type="Pfam" id="PF25815"/>
    </source>
</evidence>
<proteinExistence type="predicted"/>
<evidence type="ECO:0000313" key="3">
    <source>
        <dbReference type="EMBL" id="CAH3178884.1"/>
    </source>
</evidence>